<evidence type="ECO:0000313" key="1">
    <source>
        <dbReference type="EMBL" id="CAG7581720.1"/>
    </source>
</evidence>
<gene>
    <name evidence="1" type="ORF">SLAVMIC_00997</name>
</gene>
<sequence>MGKEVNIAFLDIDGVLTEDFELKGGNFEYGRQAPFKENARENIQCLQYFSRCKFVISSSWRSKLSKDELEIALRERGLFINVYDITPLIGAERGQEIDLWLECNYWDNYIVIDDQVKDIVNWCKNIVKVDPNKGFTTENMNLGLSYLKI</sequence>
<dbReference type="Pfam" id="PF18143">
    <property type="entry name" value="HAD_SAK_2"/>
    <property type="match status" value="1"/>
</dbReference>
<proteinExistence type="predicted"/>
<organism evidence="1">
    <name type="scientific">uncultured marine phage</name>
    <dbReference type="NCBI Taxonomy" id="707152"/>
    <lineage>
        <taxon>Viruses</taxon>
        <taxon>environmental samples</taxon>
    </lineage>
</organism>
<accession>A0A8D9C9V5</accession>
<protein>
    <submittedName>
        <fullName evidence="1">Putative phosphatase</fullName>
    </submittedName>
</protein>
<reference evidence="1" key="1">
    <citation type="submission" date="2021-06" db="EMBL/GenBank/DDBJ databases">
        <authorList>
            <person name="Gannon L."/>
            <person name="Redgwell R T."/>
            <person name="Michniewski S."/>
            <person name="Harrison D C."/>
            <person name="Millard A."/>
        </authorList>
    </citation>
    <scope>NUCLEOTIDE SEQUENCE</scope>
</reference>
<name>A0A8D9C9V5_9VIRU</name>
<dbReference type="EMBL" id="OU342829">
    <property type="protein sequence ID" value="CAG7581720.1"/>
    <property type="molecule type" value="Genomic_DNA"/>
</dbReference>